<accession>F0EZ83</accession>
<dbReference type="EMBL" id="AEWV01000019">
    <property type="protein sequence ID" value="EGC17408.1"/>
    <property type="molecule type" value="Genomic_DNA"/>
</dbReference>
<evidence type="ECO:0000256" key="2">
    <source>
        <dbReference type="SAM" id="Phobius"/>
    </source>
</evidence>
<dbReference type="STRING" id="888741.HMPREF9098_1167"/>
<proteinExistence type="predicted"/>
<name>F0EZ83_9NEIS</name>
<dbReference type="Pfam" id="PF12158">
    <property type="entry name" value="DUF3592"/>
    <property type="match status" value="1"/>
</dbReference>
<sequence length="172" mass="19800">MNSKSILYCVLAFLLGTVFLYMGFNSMKENSQFREKGQRAMFTPATNEYTEHRNRRGGGVYYTVSLNYTTAEGTLVTVNNISVSTNELDKLKAGEDIECLYLPNDPKRVRCQDGAEASLWQSFLTALAAYGFIVMTVLKARRENQYEDYDEDEDDDDDTDYRRRRDDGVRIM</sequence>
<evidence type="ECO:0000256" key="1">
    <source>
        <dbReference type="SAM" id="MobiDB-lite"/>
    </source>
</evidence>
<dbReference type="AlphaFoldDB" id="F0EZ83"/>
<dbReference type="InterPro" id="IPR021994">
    <property type="entry name" value="DUF3592"/>
</dbReference>
<dbReference type="RefSeq" id="WP_003782647.1">
    <property type="nucleotide sequence ID" value="NZ_GL870929.1"/>
</dbReference>
<keyword evidence="2" id="KW-0472">Membrane</keyword>
<evidence type="ECO:0000259" key="3">
    <source>
        <dbReference type="Pfam" id="PF12158"/>
    </source>
</evidence>
<keyword evidence="2" id="KW-1133">Transmembrane helix</keyword>
<dbReference type="HOGENOM" id="CLU_1560891_0_0_4"/>
<feature type="compositionally biased region" description="Acidic residues" evidence="1">
    <location>
        <begin position="146"/>
        <end position="159"/>
    </location>
</feature>
<evidence type="ECO:0000313" key="4">
    <source>
        <dbReference type="EMBL" id="EGC17408.1"/>
    </source>
</evidence>
<gene>
    <name evidence="4" type="ORF">HMPREF9098_1167</name>
</gene>
<feature type="compositionally biased region" description="Basic and acidic residues" evidence="1">
    <location>
        <begin position="160"/>
        <end position="172"/>
    </location>
</feature>
<feature type="region of interest" description="Disordered" evidence="1">
    <location>
        <begin position="146"/>
        <end position="172"/>
    </location>
</feature>
<comment type="caution">
    <text evidence="4">The sequence shown here is derived from an EMBL/GenBank/DDBJ whole genome shotgun (WGS) entry which is preliminary data.</text>
</comment>
<feature type="domain" description="DUF3592" evidence="3">
    <location>
        <begin position="51"/>
        <end position="113"/>
    </location>
</feature>
<evidence type="ECO:0000313" key="5">
    <source>
        <dbReference type="Proteomes" id="UP000004088"/>
    </source>
</evidence>
<dbReference type="Proteomes" id="UP000004088">
    <property type="component" value="Unassembled WGS sequence"/>
</dbReference>
<keyword evidence="2" id="KW-0812">Transmembrane</keyword>
<reference evidence="4 5" key="1">
    <citation type="submission" date="2011-01" db="EMBL/GenBank/DDBJ databases">
        <authorList>
            <person name="Muzny D."/>
            <person name="Qin X."/>
            <person name="Deng J."/>
            <person name="Jiang H."/>
            <person name="Liu Y."/>
            <person name="Qu J."/>
            <person name="Song X.-Z."/>
            <person name="Zhang L."/>
            <person name="Thornton R."/>
            <person name="Coyle M."/>
            <person name="Francisco L."/>
            <person name="Jackson L."/>
            <person name="Javaid M."/>
            <person name="Korchina V."/>
            <person name="Kovar C."/>
            <person name="Mata R."/>
            <person name="Mathew T."/>
            <person name="Ngo R."/>
            <person name="Nguyen L."/>
            <person name="Nguyen N."/>
            <person name="Okwuonu G."/>
            <person name="Ongeri F."/>
            <person name="Pham C."/>
            <person name="Simmons D."/>
            <person name="Wilczek-Boney K."/>
            <person name="Hale W."/>
            <person name="Jakkamsetti A."/>
            <person name="Pham P."/>
            <person name="Ruth R."/>
            <person name="San Lucas F."/>
            <person name="Warren J."/>
            <person name="Zhang J."/>
            <person name="Zhao Z."/>
            <person name="Zhou C."/>
            <person name="Zhu D."/>
            <person name="Lee S."/>
            <person name="Bess C."/>
            <person name="Blankenburg K."/>
            <person name="Forbes L."/>
            <person name="Fu Q."/>
            <person name="Gubbala S."/>
            <person name="Hirani K."/>
            <person name="Jayaseelan J.C."/>
            <person name="Lara F."/>
            <person name="Munidasa M."/>
            <person name="Palculict T."/>
            <person name="Patil S."/>
            <person name="Pu L.-L."/>
            <person name="Saada N."/>
            <person name="Tang L."/>
            <person name="Weissenberger G."/>
            <person name="Zhu Y."/>
            <person name="Hemphill L."/>
            <person name="Shang Y."/>
            <person name="Youmans B."/>
            <person name="Ayvaz T."/>
            <person name="Ross M."/>
            <person name="Santibanez J."/>
            <person name="Aqrawi P."/>
            <person name="Gross S."/>
            <person name="Joshi V."/>
            <person name="Fowler G."/>
            <person name="Nazareth L."/>
            <person name="Reid J."/>
            <person name="Worley K."/>
            <person name="Petrosino J."/>
            <person name="Highlander S."/>
            <person name="Gibbs R."/>
        </authorList>
    </citation>
    <scope>NUCLEOTIDE SEQUENCE [LARGE SCALE GENOMIC DNA]</scope>
    <source>
        <strain evidence="4 5">ATCC 33394</strain>
    </source>
</reference>
<organism evidence="4 5">
    <name type="scientific">Kingella denitrificans ATCC 33394</name>
    <dbReference type="NCBI Taxonomy" id="888741"/>
    <lineage>
        <taxon>Bacteria</taxon>
        <taxon>Pseudomonadati</taxon>
        <taxon>Pseudomonadota</taxon>
        <taxon>Betaproteobacteria</taxon>
        <taxon>Neisseriales</taxon>
        <taxon>Neisseriaceae</taxon>
        <taxon>Kingella</taxon>
    </lineage>
</organism>
<protein>
    <recommendedName>
        <fullName evidence="3">DUF3592 domain-containing protein</fullName>
    </recommendedName>
</protein>
<keyword evidence="5" id="KW-1185">Reference proteome</keyword>
<feature type="transmembrane region" description="Helical" evidence="2">
    <location>
        <begin position="7"/>
        <end position="24"/>
    </location>
</feature>
<feature type="transmembrane region" description="Helical" evidence="2">
    <location>
        <begin position="119"/>
        <end position="138"/>
    </location>
</feature>